<feature type="non-terminal residue" evidence="2">
    <location>
        <position position="353"/>
    </location>
</feature>
<dbReference type="SUPFAM" id="SSF51556">
    <property type="entry name" value="Metallo-dependent hydrolases"/>
    <property type="match status" value="1"/>
</dbReference>
<dbReference type="EMBL" id="DRMJ01000228">
    <property type="protein sequence ID" value="HHL42866.1"/>
    <property type="molecule type" value="Genomic_DNA"/>
</dbReference>
<proteinExistence type="predicted"/>
<comment type="caution">
    <text evidence="2">The sequence shown here is derived from an EMBL/GenBank/DDBJ whole genome shotgun (WGS) entry which is preliminary data.</text>
</comment>
<name>A0A7C5R429_9PROT</name>
<organism evidence="2">
    <name type="scientific">Hellea balneolensis</name>
    <dbReference type="NCBI Taxonomy" id="287478"/>
    <lineage>
        <taxon>Bacteria</taxon>
        <taxon>Pseudomonadati</taxon>
        <taxon>Pseudomonadota</taxon>
        <taxon>Alphaproteobacteria</taxon>
        <taxon>Maricaulales</taxon>
        <taxon>Robiginitomaculaceae</taxon>
        <taxon>Hellea</taxon>
    </lineage>
</organism>
<evidence type="ECO:0000313" key="2">
    <source>
        <dbReference type="EMBL" id="HHL42866.1"/>
    </source>
</evidence>
<accession>A0A7C5R429</accession>
<reference evidence="2" key="1">
    <citation type="journal article" date="2020" name="mSystems">
        <title>Genome- and Community-Level Interaction Insights into Carbon Utilization and Element Cycling Functions of Hydrothermarchaeota in Hydrothermal Sediment.</title>
        <authorList>
            <person name="Zhou Z."/>
            <person name="Liu Y."/>
            <person name="Xu W."/>
            <person name="Pan J."/>
            <person name="Luo Z.H."/>
            <person name="Li M."/>
        </authorList>
    </citation>
    <scope>NUCLEOTIDE SEQUENCE [LARGE SCALE GENOMIC DNA]</scope>
    <source>
        <strain evidence="2">HyVt-485</strain>
    </source>
</reference>
<keyword evidence="1" id="KW-0732">Signal</keyword>
<dbReference type="InterPro" id="IPR032466">
    <property type="entry name" value="Metal_Hydrolase"/>
</dbReference>
<dbReference type="AlphaFoldDB" id="A0A7C5R429"/>
<feature type="signal peptide" evidence="1">
    <location>
        <begin position="1"/>
        <end position="23"/>
    </location>
</feature>
<gene>
    <name evidence="2" type="ORF">ENJ42_04545</name>
</gene>
<evidence type="ECO:0000256" key="1">
    <source>
        <dbReference type="SAM" id="SignalP"/>
    </source>
</evidence>
<dbReference type="Gene3D" id="3.20.20.140">
    <property type="entry name" value="Metal-dependent hydrolases"/>
    <property type="match status" value="1"/>
</dbReference>
<feature type="chain" id="PRO_5028331561" evidence="1">
    <location>
        <begin position="24"/>
        <end position="353"/>
    </location>
</feature>
<dbReference type="Proteomes" id="UP000885830">
    <property type="component" value="Unassembled WGS sequence"/>
</dbReference>
<dbReference type="PROSITE" id="PS51257">
    <property type="entry name" value="PROKAR_LIPOPROTEIN"/>
    <property type="match status" value="1"/>
</dbReference>
<sequence length="353" mass="38962">MFKKMISACVGVTALLGVSCTDAHVSDTPDLSGAAATFESLKSNDIGLRVFLQDIPKGGDLHNHLFGAVYGESWIRWAEEDGMCLDKDALAIRFPSAQGCGNLTTVKQALGNNQVLRNELIDKFSLRDFVPYAGWSGHDQFFATFGVMAALPSRFGDMVAETANLAGEQHVSYLELMHTMELFETILPMVAALPMSGDAATDYKTLMDSEFGLELPNMVARARRDIDTAMARKDELLGCGTDTPKPGCDVVVRFLNQPVRTLPSSAVFAHMIFGWHLMAEDERFVGTTLVAPEDDFTALKYYGEHMRQIDYLYNTLGPRNVSLHAGELWLGLVHPKELRFHINDAVKIGHAKR</sequence>
<protein>
    <submittedName>
        <fullName evidence="2">Adenosine deaminase</fullName>
    </submittedName>
</protein>